<dbReference type="InterPro" id="IPR044084">
    <property type="entry name" value="AvModA-like_subst-bd"/>
</dbReference>
<dbReference type="GO" id="GO:0030973">
    <property type="term" value="F:molybdate ion binding"/>
    <property type="evidence" value="ECO:0007669"/>
    <property type="project" value="InterPro"/>
</dbReference>
<accession>A0A2U3B9Z7</accession>
<dbReference type="OrthoDB" id="9785015at2"/>
<evidence type="ECO:0000256" key="7">
    <source>
        <dbReference type="SAM" id="SignalP"/>
    </source>
</evidence>
<protein>
    <submittedName>
        <fullName evidence="8">Molybdate ABC transporter substrate-binding protein</fullName>
    </submittedName>
</protein>
<name>A0A2U3B9Z7_9VIBR</name>
<keyword evidence="2 6" id="KW-0500">Molybdenum</keyword>
<evidence type="ECO:0000313" key="9">
    <source>
        <dbReference type="Proteomes" id="UP000245362"/>
    </source>
</evidence>
<dbReference type="PANTHER" id="PTHR30632">
    <property type="entry name" value="MOLYBDATE-BINDING PERIPLASMIC PROTEIN"/>
    <property type="match status" value="1"/>
</dbReference>
<comment type="caution">
    <text evidence="8">The sequence shown here is derived from an EMBL/GenBank/DDBJ whole genome shotgun (WGS) entry which is preliminary data.</text>
</comment>
<dbReference type="RefSeq" id="WP_109319588.1">
    <property type="nucleotide sequence ID" value="NZ_QFWT01000004.1"/>
</dbReference>
<evidence type="ECO:0000313" key="8">
    <source>
        <dbReference type="EMBL" id="PWI33597.1"/>
    </source>
</evidence>
<keyword evidence="4 7" id="KW-0732">Signal</keyword>
<keyword evidence="9" id="KW-1185">Reference proteome</keyword>
<evidence type="ECO:0000256" key="6">
    <source>
        <dbReference type="PIRSR" id="PIRSR004846-1"/>
    </source>
</evidence>
<dbReference type="InterPro" id="IPR050682">
    <property type="entry name" value="ModA/WtpA"/>
</dbReference>
<feature type="binding site" evidence="6">
    <location>
        <position position="58"/>
    </location>
    <ligand>
        <name>molybdate</name>
        <dbReference type="ChEBI" id="CHEBI:36264"/>
    </ligand>
</feature>
<dbReference type="Gene3D" id="3.40.190.10">
    <property type="entry name" value="Periplasmic binding protein-like II"/>
    <property type="match status" value="2"/>
</dbReference>
<dbReference type="FunFam" id="3.40.190.10:FF:000035">
    <property type="entry name" value="Molybdate ABC transporter substrate-binding protein"/>
    <property type="match status" value="1"/>
</dbReference>
<comment type="subunit">
    <text evidence="5">The complex is composed of two ATP-binding proteins (ModC), two transmembrane proteins (ModB) and a solute-binding protein (ModA).</text>
</comment>
<dbReference type="PIRSF" id="PIRSF004846">
    <property type="entry name" value="ModA"/>
    <property type="match status" value="1"/>
</dbReference>
<evidence type="ECO:0000256" key="4">
    <source>
        <dbReference type="ARBA" id="ARBA00022729"/>
    </source>
</evidence>
<feature type="chain" id="PRO_5015706041" evidence="7">
    <location>
        <begin position="22"/>
        <end position="246"/>
    </location>
</feature>
<dbReference type="SUPFAM" id="SSF53850">
    <property type="entry name" value="Periplasmic binding protein-like II"/>
    <property type="match status" value="1"/>
</dbReference>
<dbReference type="GO" id="GO:1901359">
    <property type="term" value="F:tungstate binding"/>
    <property type="evidence" value="ECO:0007669"/>
    <property type="project" value="UniProtKB-ARBA"/>
</dbReference>
<reference evidence="8 9" key="1">
    <citation type="submission" date="2018-05" db="EMBL/GenBank/DDBJ databases">
        <title>Vibrio limimaris sp. nov., isolated from marine sediment.</title>
        <authorList>
            <person name="Li C.-M."/>
        </authorList>
    </citation>
    <scope>NUCLEOTIDE SEQUENCE [LARGE SCALE GENOMIC DNA]</scope>
    <source>
        <strain evidence="8 9">E4404</strain>
    </source>
</reference>
<dbReference type="GO" id="GO:0046872">
    <property type="term" value="F:metal ion binding"/>
    <property type="evidence" value="ECO:0007669"/>
    <property type="project" value="UniProtKB-KW"/>
</dbReference>
<dbReference type="EMBL" id="QFWT01000004">
    <property type="protein sequence ID" value="PWI33597.1"/>
    <property type="molecule type" value="Genomic_DNA"/>
</dbReference>
<gene>
    <name evidence="8" type="primary">modA</name>
    <name evidence="8" type="ORF">DI392_09030</name>
</gene>
<sequence length="246" mass="26724">MTKLTTLFSIATAVLSASIHAEEVTVAVANNFYRPMQAIAQDFKQVTGDDVVLSTGSTGQLYAQIVNGAPFDVFLAADTKRPAKLEESGLATGRFTYAQGRLVLWSPNKELLKGSEKVLLEPQVKHIAMANPKLAPYGLAAQQVMEKLGIYSELGSKFVLGKGLNPTYQFVVTGNADVGFLAMSQVYKDGQFAEGSHWEVPADLYEPIKQDAVVLNKAKDAPATQRLIQYLNSDRAKTLISSFGYL</sequence>
<evidence type="ECO:0000256" key="5">
    <source>
        <dbReference type="ARBA" id="ARBA00062515"/>
    </source>
</evidence>
<evidence type="ECO:0000256" key="1">
    <source>
        <dbReference type="ARBA" id="ARBA00009175"/>
    </source>
</evidence>
<dbReference type="NCBIfam" id="TIGR01256">
    <property type="entry name" value="modA"/>
    <property type="match status" value="1"/>
</dbReference>
<evidence type="ECO:0000256" key="2">
    <source>
        <dbReference type="ARBA" id="ARBA00022505"/>
    </source>
</evidence>
<dbReference type="GO" id="GO:0015689">
    <property type="term" value="P:molybdate ion transport"/>
    <property type="evidence" value="ECO:0007669"/>
    <property type="project" value="InterPro"/>
</dbReference>
<dbReference type="CDD" id="cd13539">
    <property type="entry name" value="PBP2_AvModA"/>
    <property type="match status" value="1"/>
</dbReference>
<dbReference type="AlphaFoldDB" id="A0A2U3B9Z7"/>
<comment type="similarity">
    <text evidence="1">Belongs to the bacterial solute-binding protein ModA family.</text>
</comment>
<organism evidence="8 9">
    <name type="scientific">Vibrio albus</name>
    <dbReference type="NCBI Taxonomy" id="2200953"/>
    <lineage>
        <taxon>Bacteria</taxon>
        <taxon>Pseudomonadati</taxon>
        <taxon>Pseudomonadota</taxon>
        <taxon>Gammaproteobacteria</taxon>
        <taxon>Vibrionales</taxon>
        <taxon>Vibrionaceae</taxon>
        <taxon>Vibrio</taxon>
    </lineage>
</organism>
<proteinExistence type="inferred from homology"/>
<dbReference type="Proteomes" id="UP000245362">
    <property type="component" value="Unassembled WGS sequence"/>
</dbReference>
<keyword evidence="3 6" id="KW-0479">Metal-binding</keyword>
<feature type="signal peptide" evidence="7">
    <location>
        <begin position="1"/>
        <end position="21"/>
    </location>
</feature>
<dbReference type="PANTHER" id="PTHR30632:SF14">
    <property type="entry name" value="TUNGSTATE_MOLYBDATE_CHROMATE-BINDING PROTEIN MODA"/>
    <property type="match status" value="1"/>
</dbReference>
<evidence type="ECO:0000256" key="3">
    <source>
        <dbReference type="ARBA" id="ARBA00022723"/>
    </source>
</evidence>
<dbReference type="InterPro" id="IPR005950">
    <property type="entry name" value="ModA"/>
</dbReference>
<dbReference type="Pfam" id="PF13531">
    <property type="entry name" value="SBP_bac_11"/>
    <property type="match status" value="1"/>
</dbReference>